<feature type="region of interest" description="Disordered" evidence="1">
    <location>
        <begin position="62"/>
        <end position="91"/>
    </location>
</feature>
<evidence type="ECO:0000313" key="2">
    <source>
        <dbReference type="EMBL" id="KKM76692.1"/>
    </source>
</evidence>
<dbReference type="EMBL" id="LAZR01008764">
    <property type="protein sequence ID" value="KKM76692.1"/>
    <property type="molecule type" value="Genomic_DNA"/>
</dbReference>
<reference evidence="2" key="1">
    <citation type="journal article" date="2015" name="Nature">
        <title>Complex archaea that bridge the gap between prokaryotes and eukaryotes.</title>
        <authorList>
            <person name="Spang A."/>
            <person name="Saw J.H."/>
            <person name="Jorgensen S.L."/>
            <person name="Zaremba-Niedzwiedzka K."/>
            <person name="Martijn J."/>
            <person name="Lind A.E."/>
            <person name="van Eijk R."/>
            <person name="Schleper C."/>
            <person name="Guy L."/>
            <person name="Ettema T.J."/>
        </authorList>
    </citation>
    <scope>NUCLEOTIDE SEQUENCE</scope>
</reference>
<evidence type="ECO:0000256" key="1">
    <source>
        <dbReference type="SAM" id="MobiDB-lite"/>
    </source>
</evidence>
<sequence length="91" mass="9770">MAPTPKKVKAKRLAKRNKAIAAAYVDGATVAELSEEFDLSTIMVYRYLKALGVTLRPRAAAKPKVATKRKATKAKASKAKARKAKASKKAA</sequence>
<accession>A0A0F9N5C2</accession>
<comment type="caution">
    <text evidence="2">The sequence shown here is derived from an EMBL/GenBank/DDBJ whole genome shotgun (WGS) entry which is preliminary data.</text>
</comment>
<organism evidence="2">
    <name type="scientific">marine sediment metagenome</name>
    <dbReference type="NCBI Taxonomy" id="412755"/>
    <lineage>
        <taxon>unclassified sequences</taxon>
        <taxon>metagenomes</taxon>
        <taxon>ecological metagenomes</taxon>
    </lineage>
</organism>
<name>A0A0F9N5C2_9ZZZZ</name>
<protein>
    <recommendedName>
        <fullName evidence="3">Resolvase HTH domain-containing protein</fullName>
    </recommendedName>
</protein>
<evidence type="ECO:0008006" key="3">
    <source>
        <dbReference type="Google" id="ProtNLM"/>
    </source>
</evidence>
<dbReference type="Gene3D" id="1.10.10.60">
    <property type="entry name" value="Homeodomain-like"/>
    <property type="match status" value="1"/>
</dbReference>
<gene>
    <name evidence="2" type="ORF">LCGC14_1377650</name>
</gene>
<proteinExistence type="predicted"/>
<dbReference type="AlphaFoldDB" id="A0A0F9N5C2"/>